<dbReference type="InterPro" id="IPR011010">
    <property type="entry name" value="DNA_brk_join_enz"/>
</dbReference>
<evidence type="ECO:0000256" key="2">
    <source>
        <dbReference type="SAM" id="Phobius"/>
    </source>
</evidence>
<gene>
    <name evidence="4" type="ORF">BN741_01847</name>
</gene>
<comment type="caution">
    <text evidence="4">The sequence shown here is derived from an EMBL/GenBank/DDBJ whole genome shotgun (WGS) entry which is preliminary data.</text>
</comment>
<evidence type="ECO:0000256" key="1">
    <source>
        <dbReference type="ARBA" id="ARBA00023125"/>
    </source>
</evidence>
<dbReference type="SUPFAM" id="SSF56349">
    <property type="entry name" value="DNA breaking-rejoining enzymes"/>
    <property type="match status" value="1"/>
</dbReference>
<dbReference type="Proteomes" id="UP000018072">
    <property type="component" value="Unassembled WGS sequence"/>
</dbReference>
<keyword evidence="2" id="KW-0472">Membrane</keyword>
<evidence type="ECO:0000259" key="3">
    <source>
        <dbReference type="Pfam" id="PF13102"/>
    </source>
</evidence>
<protein>
    <recommendedName>
        <fullName evidence="3">Phage integrase SAM-like domain-containing protein</fullName>
    </recommendedName>
</protein>
<keyword evidence="2" id="KW-1133">Transmembrane helix</keyword>
<feature type="domain" description="Phage integrase SAM-like" evidence="3">
    <location>
        <begin position="90"/>
        <end position="180"/>
    </location>
</feature>
<sequence length="253" mass="29994">MEVRIYLGRGGRKYINVGRCRPDEWKEFADSKETTDIIKKCEDIITAMEVLEEEMTVENFNFHYSGEIKKPKEIMEAEKKTEKDSSKKSFILYMEMALEDEELRHGSWKNKRVVIDAVKRYGKLNTYGDLTPARIMDFDKWLHDGTRTDVTCSGYHKKIHKWVRQLVETEEIERDPYARVTIKHGKSKKRTPLTENELKKLPNEVISLFIFIRMYLTVFVKPIRQTITSKKLDVMISKYFYILLILLIAPAWR</sequence>
<dbReference type="EMBL" id="CBIT010000209">
    <property type="protein sequence ID" value="CDE33947.1"/>
    <property type="molecule type" value="Genomic_DNA"/>
</dbReference>
<proteinExistence type="predicted"/>
<organism evidence="4">
    <name type="scientific">Leyella stercorea CAG:629</name>
    <dbReference type="NCBI Taxonomy" id="1263103"/>
    <lineage>
        <taxon>Bacteria</taxon>
        <taxon>Pseudomonadati</taxon>
        <taxon>Bacteroidota</taxon>
        <taxon>Bacteroidia</taxon>
        <taxon>Bacteroidales</taxon>
        <taxon>Prevotellaceae</taxon>
        <taxon>Leyella</taxon>
    </lineage>
</organism>
<dbReference type="InterPro" id="IPR025269">
    <property type="entry name" value="SAM-like_dom"/>
</dbReference>
<dbReference type="GO" id="GO:0003677">
    <property type="term" value="F:DNA binding"/>
    <property type="evidence" value="ECO:0007669"/>
    <property type="project" value="UniProtKB-KW"/>
</dbReference>
<dbReference type="AlphaFoldDB" id="R7H6X4"/>
<name>R7H6X4_9BACT</name>
<dbReference type="Pfam" id="PF13102">
    <property type="entry name" value="Phage_int_SAM_5"/>
    <property type="match status" value="1"/>
</dbReference>
<keyword evidence="1" id="KW-0238">DNA-binding</keyword>
<keyword evidence="2" id="KW-0812">Transmembrane</keyword>
<dbReference type="Gene3D" id="1.10.150.130">
    <property type="match status" value="1"/>
</dbReference>
<feature type="transmembrane region" description="Helical" evidence="2">
    <location>
        <begin position="235"/>
        <end position="252"/>
    </location>
</feature>
<reference evidence="4" key="1">
    <citation type="submission" date="2012-11" db="EMBL/GenBank/DDBJ databases">
        <title>Dependencies among metagenomic species, viruses, plasmids and units of genetic variation.</title>
        <authorList>
            <person name="Nielsen H.B."/>
            <person name="Almeida M."/>
            <person name="Juncker A.S."/>
            <person name="Rasmussen S."/>
            <person name="Li J."/>
            <person name="Sunagawa S."/>
            <person name="Plichta D."/>
            <person name="Gautier L."/>
            <person name="Le Chatelier E."/>
            <person name="Peletier E."/>
            <person name="Bonde I."/>
            <person name="Nielsen T."/>
            <person name="Manichanh C."/>
            <person name="Arumugam M."/>
            <person name="Batto J."/>
            <person name="Santos M.B.Q.D."/>
            <person name="Blom N."/>
            <person name="Borruel N."/>
            <person name="Burgdorf K.S."/>
            <person name="Boumezbeur F."/>
            <person name="Casellas F."/>
            <person name="Dore J."/>
            <person name="Guarner F."/>
            <person name="Hansen T."/>
            <person name="Hildebrand F."/>
            <person name="Kaas R.S."/>
            <person name="Kennedy S."/>
            <person name="Kristiansen K."/>
            <person name="Kultima J.R."/>
            <person name="Leonard P."/>
            <person name="Levenez F."/>
            <person name="Lund O."/>
            <person name="Moumen B."/>
            <person name="Le Paslier D."/>
            <person name="Pons N."/>
            <person name="Pedersen O."/>
            <person name="Prifti E."/>
            <person name="Qin J."/>
            <person name="Raes J."/>
            <person name="Tap J."/>
            <person name="Tims S."/>
            <person name="Ussery D.W."/>
            <person name="Yamada T."/>
            <person name="MetaHit consortium"/>
            <person name="Renault P."/>
            <person name="Sicheritz-Ponten T."/>
            <person name="Bork P."/>
            <person name="Wang J."/>
            <person name="Brunak S."/>
            <person name="Ehrlich S.D."/>
        </authorList>
    </citation>
    <scope>NUCLEOTIDE SEQUENCE [LARGE SCALE GENOMIC DNA]</scope>
</reference>
<dbReference type="RefSeq" id="WP_022430946.1">
    <property type="nucleotide sequence ID" value="NZ_FR899299.1"/>
</dbReference>
<dbReference type="STRING" id="1263103.BN741_01847"/>
<accession>R7H6X4</accession>
<evidence type="ECO:0000313" key="4">
    <source>
        <dbReference type="EMBL" id="CDE33947.1"/>
    </source>
</evidence>
<dbReference type="InterPro" id="IPR010998">
    <property type="entry name" value="Integrase_recombinase_N"/>
</dbReference>